<evidence type="ECO:0000256" key="4">
    <source>
        <dbReference type="ARBA" id="ARBA00023306"/>
    </source>
</evidence>
<evidence type="ECO:0000313" key="5">
    <source>
        <dbReference type="EMBL" id="CRX37315.1"/>
    </source>
</evidence>
<dbReference type="PANTHER" id="PTHR34298">
    <property type="entry name" value="SEGREGATION AND CONDENSATION PROTEIN B"/>
    <property type="match status" value="1"/>
</dbReference>
<dbReference type="GO" id="GO:0051304">
    <property type="term" value="P:chromosome separation"/>
    <property type="evidence" value="ECO:0007669"/>
    <property type="project" value="InterPro"/>
</dbReference>
<dbReference type="Gene3D" id="1.10.10.10">
    <property type="entry name" value="Winged helix-like DNA-binding domain superfamily/Winged helix DNA-binding domain"/>
    <property type="match status" value="2"/>
</dbReference>
<dbReference type="SUPFAM" id="SSF46785">
    <property type="entry name" value="Winged helix' DNA-binding domain"/>
    <property type="match status" value="1"/>
</dbReference>
<dbReference type="NCBIfam" id="TIGR00281">
    <property type="entry name" value="SMC-Scp complex subunit ScpB"/>
    <property type="match status" value="1"/>
</dbReference>
<organism evidence="5 6">
    <name type="scientific">Candidatus Hepatoplasma crinochetorum</name>
    <dbReference type="NCBI Taxonomy" id="295596"/>
    <lineage>
        <taxon>Bacteria</taxon>
        <taxon>Bacillati</taxon>
        <taxon>Mycoplasmatota</taxon>
        <taxon>Mollicutes</taxon>
        <taxon>Candidatus Hepatoplasmataceae</taxon>
        <taxon>Candidatus Hepatoplasma</taxon>
    </lineage>
</organism>
<dbReference type="InterPro" id="IPR036390">
    <property type="entry name" value="WH_DNA-bd_sf"/>
</dbReference>
<proteinExistence type="predicted"/>
<evidence type="ECO:0000256" key="1">
    <source>
        <dbReference type="ARBA" id="ARBA00022490"/>
    </source>
</evidence>
<protein>
    <submittedName>
        <fullName evidence="5">| scpB / Segregation and condensation protein B |:192129 Forward</fullName>
    </submittedName>
</protein>
<dbReference type="EMBL" id="CWGI01000001">
    <property type="protein sequence ID" value="CRX37315.1"/>
    <property type="molecule type" value="Genomic_DNA"/>
</dbReference>
<name>A0A0G7ZMB0_9MOLU</name>
<dbReference type="InterPro" id="IPR036388">
    <property type="entry name" value="WH-like_DNA-bd_sf"/>
</dbReference>
<dbReference type="InterPro" id="IPR005234">
    <property type="entry name" value="ScpB_csome_segregation"/>
</dbReference>
<gene>
    <name evidence="5" type="ORF">HEPPS_05460</name>
</gene>
<sequence>MNIKILEALLFLKGQEGIKISELGLILKKSKKEIIKNLEKLDDFLIKTESPFIIKNIEDFYWLSVNQEIGLELTKILKKDVSIRLSKSLIETLTIIAYNQPTTKADVEKIRGFGAEYAFAKLIDYNLIEDLGIDKNRKGNPRIYQTTFYFLKLFNLKSLSDLPVLKKDFLERTEELNLLDYQNENDLKLNYHNNIREKEVKKISENENELKDFQVDDIKNNFEKTIEIDQNEL</sequence>
<keyword evidence="4" id="KW-0131">Cell cycle</keyword>
<dbReference type="AlphaFoldDB" id="A0A0G7ZMB0"/>
<accession>A0A0G7ZMB0</accession>
<evidence type="ECO:0000313" key="6">
    <source>
        <dbReference type="Proteomes" id="UP000242141"/>
    </source>
</evidence>
<dbReference type="Proteomes" id="UP000242141">
    <property type="component" value="Unassembled WGS sequence"/>
</dbReference>
<dbReference type="PANTHER" id="PTHR34298:SF2">
    <property type="entry name" value="SEGREGATION AND CONDENSATION PROTEIN B"/>
    <property type="match status" value="1"/>
</dbReference>
<evidence type="ECO:0000256" key="3">
    <source>
        <dbReference type="ARBA" id="ARBA00022829"/>
    </source>
</evidence>
<reference evidence="6" key="1">
    <citation type="submission" date="2015-05" db="EMBL/GenBank/DDBJ databases">
        <authorList>
            <person name="Collingro A."/>
        </authorList>
    </citation>
    <scope>NUCLEOTIDE SEQUENCE [LARGE SCALE GENOMIC DNA]</scope>
    <source>
        <strain evidence="6">Ps</strain>
    </source>
</reference>
<evidence type="ECO:0000256" key="2">
    <source>
        <dbReference type="ARBA" id="ARBA00022618"/>
    </source>
</evidence>
<keyword evidence="3" id="KW-0159">Chromosome partition</keyword>
<keyword evidence="2" id="KW-0132">Cell division</keyword>
<dbReference type="GO" id="GO:0051301">
    <property type="term" value="P:cell division"/>
    <property type="evidence" value="ECO:0007669"/>
    <property type="project" value="UniProtKB-KW"/>
</dbReference>
<dbReference type="Pfam" id="PF04079">
    <property type="entry name" value="SMC_ScpB"/>
    <property type="match status" value="1"/>
</dbReference>
<keyword evidence="6" id="KW-1185">Reference proteome</keyword>
<keyword evidence="1" id="KW-0963">Cytoplasm</keyword>